<comment type="caution">
    <text evidence="2">The sequence shown here is derived from an EMBL/GenBank/DDBJ whole genome shotgun (WGS) entry which is preliminary data.</text>
</comment>
<dbReference type="AlphaFoldDB" id="A0A6A3BQ55"/>
<accession>A0A6A3BQ55</accession>
<sequence>MLHEPKASLSSRKLLRTSLKAHNEFRAQVGVPPLVWNEILAKYAQEYAKKRVNDCKMENSMGPYGENLAGGYDESTIADSVRFWATEKPDYDPASGKCKSGGDDCLHYTQIVAMKTTSVGCAREKISAKATVGLIVLMTTRTMIRVVSSKRISTKSNGSNRWFVVHRQTIEYGSNVTYIRDVQTVAVDSAPTNRGRIDDLLTSIVERQFGWNWHRLIKILFKPKTSNGKYHLLLPQQVRNVDLSCLYSKVKIAGTMLCVLGALTLSLVQSTVPPKDATTMSSQTGRRLAVSTEIRSSVACTS</sequence>
<organism evidence="2 3">
    <name type="scientific">Hibiscus syriacus</name>
    <name type="common">Rose of Sharon</name>
    <dbReference type="NCBI Taxonomy" id="106335"/>
    <lineage>
        <taxon>Eukaryota</taxon>
        <taxon>Viridiplantae</taxon>
        <taxon>Streptophyta</taxon>
        <taxon>Embryophyta</taxon>
        <taxon>Tracheophyta</taxon>
        <taxon>Spermatophyta</taxon>
        <taxon>Magnoliopsida</taxon>
        <taxon>eudicotyledons</taxon>
        <taxon>Gunneridae</taxon>
        <taxon>Pentapetalae</taxon>
        <taxon>rosids</taxon>
        <taxon>malvids</taxon>
        <taxon>Malvales</taxon>
        <taxon>Malvaceae</taxon>
        <taxon>Malvoideae</taxon>
        <taxon>Hibiscus</taxon>
    </lineage>
</organism>
<dbReference type="InterPro" id="IPR001283">
    <property type="entry name" value="CRISP-related"/>
</dbReference>
<dbReference type="EMBL" id="VEPZ02000823">
    <property type="protein sequence ID" value="KAE8717518.1"/>
    <property type="molecule type" value="Genomic_DNA"/>
</dbReference>
<dbReference type="Proteomes" id="UP000436088">
    <property type="component" value="Unassembled WGS sequence"/>
</dbReference>
<dbReference type="PANTHER" id="PTHR10334">
    <property type="entry name" value="CYSTEINE-RICH SECRETORY PROTEIN-RELATED"/>
    <property type="match status" value="1"/>
</dbReference>
<keyword evidence="3" id="KW-1185">Reference proteome</keyword>
<gene>
    <name evidence="2" type="ORF">F3Y22_tig00110044pilonHSYRG00122</name>
</gene>
<dbReference type="SMART" id="SM00198">
    <property type="entry name" value="SCP"/>
    <property type="match status" value="1"/>
</dbReference>
<feature type="domain" description="SCP" evidence="1">
    <location>
        <begin position="13"/>
        <end position="133"/>
    </location>
</feature>
<dbReference type="SUPFAM" id="SSF55797">
    <property type="entry name" value="PR-1-like"/>
    <property type="match status" value="1"/>
</dbReference>
<evidence type="ECO:0000313" key="3">
    <source>
        <dbReference type="Proteomes" id="UP000436088"/>
    </source>
</evidence>
<dbReference type="InterPro" id="IPR014044">
    <property type="entry name" value="CAP_dom"/>
</dbReference>
<name>A0A6A3BQ55_HIBSY</name>
<dbReference type="PRINTS" id="PR00837">
    <property type="entry name" value="V5TPXLIKE"/>
</dbReference>
<dbReference type="InterPro" id="IPR035940">
    <property type="entry name" value="CAP_sf"/>
</dbReference>
<proteinExistence type="predicted"/>
<protein>
    <submittedName>
        <fullName evidence="2">Gibberellin 20-oxidase-3</fullName>
    </submittedName>
</protein>
<evidence type="ECO:0000259" key="1">
    <source>
        <dbReference type="SMART" id="SM00198"/>
    </source>
</evidence>
<evidence type="ECO:0000313" key="2">
    <source>
        <dbReference type="EMBL" id="KAE8717518.1"/>
    </source>
</evidence>
<reference evidence="2" key="1">
    <citation type="submission" date="2019-09" db="EMBL/GenBank/DDBJ databases">
        <title>Draft genome information of white flower Hibiscus syriacus.</title>
        <authorList>
            <person name="Kim Y.-M."/>
        </authorList>
    </citation>
    <scope>NUCLEOTIDE SEQUENCE [LARGE SCALE GENOMIC DNA]</scope>
    <source>
        <strain evidence="2">YM2019G1</strain>
    </source>
</reference>
<dbReference type="Pfam" id="PF00188">
    <property type="entry name" value="CAP"/>
    <property type="match status" value="1"/>
</dbReference>
<dbReference type="Gene3D" id="3.40.33.10">
    <property type="entry name" value="CAP"/>
    <property type="match status" value="1"/>
</dbReference>